<dbReference type="EMBL" id="JABFUD020000011">
    <property type="protein sequence ID" value="KAI5073236.1"/>
    <property type="molecule type" value="Genomic_DNA"/>
</dbReference>
<name>A0A9D4USK6_ADICA</name>
<evidence type="ECO:0000313" key="1">
    <source>
        <dbReference type="EMBL" id="KAI5073236.1"/>
    </source>
</evidence>
<organism evidence="1 2">
    <name type="scientific">Adiantum capillus-veneris</name>
    <name type="common">Maidenhair fern</name>
    <dbReference type="NCBI Taxonomy" id="13818"/>
    <lineage>
        <taxon>Eukaryota</taxon>
        <taxon>Viridiplantae</taxon>
        <taxon>Streptophyta</taxon>
        <taxon>Embryophyta</taxon>
        <taxon>Tracheophyta</taxon>
        <taxon>Polypodiopsida</taxon>
        <taxon>Polypodiidae</taxon>
        <taxon>Polypodiales</taxon>
        <taxon>Pteridineae</taxon>
        <taxon>Pteridaceae</taxon>
        <taxon>Vittarioideae</taxon>
        <taxon>Adiantum</taxon>
    </lineage>
</organism>
<keyword evidence="2" id="KW-1185">Reference proteome</keyword>
<dbReference type="AlphaFoldDB" id="A0A9D4USK6"/>
<dbReference type="Proteomes" id="UP000886520">
    <property type="component" value="Chromosome 11"/>
</dbReference>
<protein>
    <submittedName>
        <fullName evidence="1">Uncharacterized protein</fullName>
    </submittedName>
</protein>
<sequence>MYEISILRTDKDTWHVHAVQQRACVLPQQIQAVHHRQLNQEGALTAQAQERLCVQLVYALGWLWRTKAIHGLTLSIELWDMATWKV</sequence>
<accession>A0A9D4USK6</accession>
<reference evidence="1" key="1">
    <citation type="submission" date="2021-01" db="EMBL/GenBank/DDBJ databases">
        <title>Adiantum capillus-veneris genome.</title>
        <authorList>
            <person name="Fang Y."/>
            <person name="Liao Q."/>
        </authorList>
    </citation>
    <scope>NUCLEOTIDE SEQUENCE</scope>
    <source>
        <strain evidence="1">H3</strain>
        <tissue evidence="1">Leaf</tissue>
    </source>
</reference>
<gene>
    <name evidence="1" type="ORF">GOP47_0011249</name>
</gene>
<proteinExistence type="predicted"/>
<evidence type="ECO:0000313" key="2">
    <source>
        <dbReference type="Proteomes" id="UP000886520"/>
    </source>
</evidence>
<comment type="caution">
    <text evidence="1">The sequence shown here is derived from an EMBL/GenBank/DDBJ whole genome shotgun (WGS) entry which is preliminary data.</text>
</comment>